<keyword evidence="4" id="KW-1185">Reference proteome</keyword>
<dbReference type="RefSeq" id="XP_011662958.1">
    <property type="nucleotide sequence ID" value="XM_011664656.2"/>
</dbReference>
<keyword evidence="2" id="KW-0732">Signal</keyword>
<evidence type="ECO:0000313" key="3">
    <source>
        <dbReference type="EnsemblMetazoa" id="XP_011662958"/>
    </source>
</evidence>
<evidence type="ECO:0000313" key="4">
    <source>
        <dbReference type="Proteomes" id="UP000007110"/>
    </source>
</evidence>
<feature type="signal peptide" evidence="2">
    <location>
        <begin position="1"/>
        <end position="28"/>
    </location>
</feature>
<dbReference type="KEGG" id="spu:105437599"/>
<dbReference type="AlphaFoldDB" id="A0A7M7HIT5"/>
<feature type="region of interest" description="Disordered" evidence="1">
    <location>
        <begin position="84"/>
        <end position="105"/>
    </location>
</feature>
<evidence type="ECO:0000256" key="2">
    <source>
        <dbReference type="SAM" id="SignalP"/>
    </source>
</evidence>
<sequence>MVTDTTRLLLLAAIFSVFLACLPSLGQCFVVYEEDVDEDSENDGEWKRGYPRNSVVADPVLRSPVTYKSMSKYLQGLASRRFVRDPQMDKRKHHTSVLGRSSVEE</sequence>
<protein>
    <submittedName>
        <fullName evidence="3">Uncharacterized protein</fullName>
    </submittedName>
</protein>
<name>A0A7M7HIT5_STRPU</name>
<proteinExistence type="predicted"/>
<dbReference type="InParanoid" id="A0A7M7HIT5"/>
<dbReference type="EnsemblMetazoa" id="XM_011664656">
    <property type="protein sequence ID" value="XP_011662958"/>
    <property type="gene ID" value="LOC105437599"/>
</dbReference>
<reference evidence="4" key="1">
    <citation type="submission" date="2015-02" db="EMBL/GenBank/DDBJ databases">
        <title>Genome sequencing for Strongylocentrotus purpuratus.</title>
        <authorList>
            <person name="Murali S."/>
            <person name="Liu Y."/>
            <person name="Vee V."/>
            <person name="English A."/>
            <person name="Wang M."/>
            <person name="Skinner E."/>
            <person name="Han Y."/>
            <person name="Muzny D.M."/>
            <person name="Worley K.C."/>
            <person name="Gibbs R.A."/>
        </authorList>
    </citation>
    <scope>NUCLEOTIDE SEQUENCE</scope>
</reference>
<reference evidence="3" key="2">
    <citation type="submission" date="2021-01" db="UniProtKB">
        <authorList>
            <consortium name="EnsemblMetazoa"/>
        </authorList>
    </citation>
    <scope>IDENTIFICATION</scope>
</reference>
<dbReference type="Proteomes" id="UP000007110">
    <property type="component" value="Unassembled WGS sequence"/>
</dbReference>
<accession>A0A7M7HIT5</accession>
<evidence type="ECO:0000256" key="1">
    <source>
        <dbReference type="SAM" id="MobiDB-lite"/>
    </source>
</evidence>
<feature type="chain" id="PRO_5029519901" evidence="2">
    <location>
        <begin position="29"/>
        <end position="105"/>
    </location>
</feature>
<dbReference type="GeneID" id="105437599"/>
<organism evidence="3 4">
    <name type="scientific">Strongylocentrotus purpuratus</name>
    <name type="common">Purple sea urchin</name>
    <dbReference type="NCBI Taxonomy" id="7668"/>
    <lineage>
        <taxon>Eukaryota</taxon>
        <taxon>Metazoa</taxon>
        <taxon>Echinodermata</taxon>
        <taxon>Eleutherozoa</taxon>
        <taxon>Echinozoa</taxon>
        <taxon>Echinoidea</taxon>
        <taxon>Euechinoidea</taxon>
        <taxon>Echinacea</taxon>
        <taxon>Camarodonta</taxon>
        <taxon>Echinidea</taxon>
        <taxon>Strongylocentrotidae</taxon>
        <taxon>Strongylocentrotus</taxon>
    </lineage>
</organism>
<dbReference type="PROSITE" id="PS51257">
    <property type="entry name" value="PROKAR_LIPOPROTEIN"/>
    <property type="match status" value="1"/>
</dbReference>